<keyword evidence="1" id="KW-0472">Membrane</keyword>
<name>A0A1Y2EXR9_9FUNG</name>
<proteinExistence type="predicted"/>
<reference evidence="2 3" key="1">
    <citation type="submission" date="2016-08" db="EMBL/GenBank/DDBJ databases">
        <title>A Parts List for Fungal Cellulosomes Revealed by Comparative Genomics.</title>
        <authorList>
            <consortium name="DOE Joint Genome Institute"/>
            <person name="Haitjema C.H."/>
            <person name="Gilmore S.P."/>
            <person name="Henske J.K."/>
            <person name="Solomon K.V."/>
            <person name="De Groot R."/>
            <person name="Kuo A."/>
            <person name="Mondo S.J."/>
            <person name="Salamov A.A."/>
            <person name="Labutti K."/>
            <person name="Zhao Z."/>
            <person name="Chiniquy J."/>
            <person name="Barry K."/>
            <person name="Brewer H.M."/>
            <person name="Purvine S.O."/>
            <person name="Wright A.T."/>
            <person name="Boxma B."/>
            <person name="Van Alen T."/>
            <person name="Hackstein J.H."/>
            <person name="Baker S.E."/>
            <person name="Grigoriev I.V."/>
            <person name="O'Malley M.A."/>
        </authorList>
    </citation>
    <scope>NUCLEOTIDE SEQUENCE [LARGE SCALE GENOMIC DNA]</scope>
    <source>
        <strain evidence="2 3">G1</strain>
    </source>
</reference>
<protein>
    <submittedName>
        <fullName evidence="2">Uncharacterized protein</fullName>
    </submittedName>
</protein>
<evidence type="ECO:0000256" key="1">
    <source>
        <dbReference type="SAM" id="Phobius"/>
    </source>
</evidence>
<accession>A0A1Y2EXR9</accession>
<keyword evidence="1" id="KW-0812">Transmembrane</keyword>
<dbReference type="Proteomes" id="UP000193920">
    <property type="component" value="Unassembled WGS sequence"/>
</dbReference>
<keyword evidence="3" id="KW-1185">Reference proteome</keyword>
<dbReference type="AlphaFoldDB" id="A0A1Y2EXR9"/>
<feature type="transmembrane region" description="Helical" evidence="1">
    <location>
        <begin position="7"/>
        <end position="28"/>
    </location>
</feature>
<feature type="transmembrane region" description="Helical" evidence="1">
    <location>
        <begin position="34"/>
        <end position="51"/>
    </location>
</feature>
<evidence type="ECO:0000313" key="3">
    <source>
        <dbReference type="Proteomes" id="UP000193920"/>
    </source>
</evidence>
<evidence type="ECO:0000313" key="2">
    <source>
        <dbReference type="EMBL" id="ORY76412.1"/>
    </source>
</evidence>
<sequence>MKDIKYYTVLIFALLIFIFGSIKGYLGFERAMNVIYAILISIPIYLLAVLIDEKTK</sequence>
<organism evidence="2 3">
    <name type="scientific">Neocallimastix californiae</name>
    <dbReference type="NCBI Taxonomy" id="1754190"/>
    <lineage>
        <taxon>Eukaryota</taxon>
        <taxon>Fungi</taxon>
        <taxon>Fungi incertae sedis</taxon>
        <taxon>Chytridiomycota</taxon>
        <taxon>Chytridiomycota incertae sedis</taxon>
        <taxon>Neocallimastigomycetes</taxon>
        <taxon>Neocallimastigales</taxon>
        <taxon>Neocallimastigaceae</taxon>
        <taxon>Neocallimastix</taxon>
    </lineage>
</organism>
<keyword evidence="1" id="KW-1133">Transmembrane helix</keyword>
<dbReference type="EMBL" id="MCOG01000022">
    <property type="protein sequence ID" value="ORY76412.1"/>
    <property type="molecule type" value="Genomic_DNA"/>
</dbReference>
<comment type="caution">
    <text evidence="2">The sequence shown here is derived from an EMBL/GenBank/DDBJ whole genome shotgun (WGS) entry which is preliminary data.</text>
</comment>
<gene>
    <name evidence="2" type="ORF">LY90DRAFT_698765</name>
</gene>